<dbReference type="PANTHER" id="PTHR43776:SF7">
    <property type="entry name" value="D,D-DIPEPTIDE TRANSPORT ATP-BINDING PROTEIN DDPF-RELATED"/>
    <property type="match status" value="1"/>
</dbReference>
<evidence type="ECO:0000256" key="5">
    <source>
        <dbReference type="SAM" id="MobiDB-lite"/>
    </source>
</evidence>
<keyword evidence="8" id="KW-1185">Reference proteome</keyword>
<organism evidence="7 8">
    <name type="scientific">Microbacterium psychrotolerans</name>
    <dbReference type="NCBI Taxonomy" id="3068321"/>
    <lineage>
        <taxon>Bacteria</taxon>
        <taxon>Bacillati</taxon>
        <taxon>Actinomycetota</taxon>
        <taxon>Actinomycetes</taxon>
        <taxon>Micrococcales</taxon>
        <taxon>Microbacteriaceae</taxon>
        <taxon>Microbacterium</taxon>
    </lineage>
</organism>
<gene>
    <name evidence="7" type="ORF">Q9R08_02570</name>
</gene>
<sequence>MTALLEVSGLSVSYTLGGVPRPAVRDVSFTVDRGEVVAIVGESGSGKSTTAHAVIHLLAGNASVDAGTIRFDGADLTALSPRAWREVRGRRIGLIPQDPTTSLNPVKRVGRQVGEPLVVHGLATRRAADAQAVELLRLAGIGEPEARARQFPHQFSGGMKQRALIATALAAEPQLVIADEPTSALDVTVQKQILDHIDTLASTLGTAVLLITHDLGVAADRADRIIVMQNGEIVETGPARSVLEDPQHPYTRALIAAAPGLRGPAGSSQGASGAAHTADRAPRPAADHGAPALLEVTGLRKEFPLPGREKLVAVDDVSFRIDRGETLAIVGESGSGKSTTARLALRLEKPTAGGIRFDGTDIVAANREELRTLRRRFQLVYQSPFASLDPRFTIAEVVDEPLRAYGVGKAERARRVRELIDQVALPAVTASRRPAELSGGQRQRVAIARALALRPELVVLDEAVSALDVSVQAQILDLLAAVQRDVGVSYLFISHDLAVVREISDRVAVMQHGRIVEQGATSRVLGAPQEEYTRRLIEAIPGSTLSASVPVLPGEAAA</sequence>
<keyword evidence="4 7" id="KW-0067">ATP-binding</keyword>
<keyword evidence="2" id="KW-0813">Transport</keyword>
<dbReference type="CDD" id="cd03257">
    <property type="entry name" value="ABC_NikE_OppD_transporters"/>
    <property type="match status" value="2"/>
</dbReference>
<accession>A0ABU0YZ94</accession>
<dbReference type="PROSITE" id="PS50893">
    <property type="entry name" value="ABC_TRANSPORTER_2"/>
    <property type="match status" value="2"/>
</dbReference>
<dbReference type="Pfam" id="PF00005">
    <property type="entry name" value="ABC_tran"/>
    <property type="match status" value="2"/>
</dbReference>
<dbReference type="RefSeq" id="WP_308866252.1">
    <property type="nucleotide sequence ID" value="NZ_JAVFWO010000001.1"/>
</dbReference>
<dbReference type="Proteomes" id="UP001235133">
    <property type="component" value="Unassembled WGS sequence"/>
</dbReference>
<evidence type="ECO:0000256" key="2">
    <source>
        <dbReference type="ARBA" id="ARBA00022448"/>
    </source>
</evidence>
<name>A0ABU0YZ94_9MICO</name>
<dbReference type="PROSITE" id="PS00211">
    <property type="entry name" value="ABC_TRANSPORTER_1"/>
    <property type="match status" value="2"/>
</dbReference>
<reference evidence="7 8" key="1">
    <citation type="submission" date="2023-08" db="EMBL/GenBank/DDBJ databases">
        <title>Microbacterium psychrotolerans sp. nov., a psychrotolerant bacterium isolated from soil in Heilongjiang Province, China.</title>
        <authorList>
            <person name="An P."/>
            <person name="Zhao D."/>
            <person name="Xiang H."/>
        </authorList>
    </citation>
    <scope>NUCLEOTIDE SEQUENCE [LARGE SCALE GENOMIC DNA]</scope>
    <source>
        <strain evidence="7 8">QXD-8</strain>
    </source>
</reference>
<dbReference type="NCBIfam" id="NF007739">
    <property type="entry name" value="PRK10419.1"/>
    <property type="match status" value="2"/>
</dbReference>
<comment type="similarity">
    <text evidence="1">Belongs to the ABC transporter superfamily.</text>
</comment>
<dbReference type="InterPro" id="IPR027417">
    <property type="entry name" value="P-loop_NTPase"/>
</dbReference>
<evidence type="ECO:0000256" key="1">
    <source>
        <dbReference type="ARBA" id="ARBA00005417"/>
    </source>
</evidence>
<evidence type="ECO:0000256" key="3">
    <source>
        <dbReference type="ARBA" id="ARBA00022741"/>
    </source>
</evidence>
<feature type="compositionally biased region" description="Low complexity" evidence="5">
    <location>
        <begin position="264"/>
        <end position="275"/>
    </location>
</feature>
<dbReference type="PANTHER" id="PTHR43776">
    <property type="entry name" value="TRANSPORT ATP-BINDING PROTEIN"/>
    <property type="match status" value="1"/>
</dbReference>
<evidence type="ECO:0000313" key="8">
    <source>
        <dbReference type="Proteomes" id="UP001235133"/>
    </source>
</evidence>
<dbReference type="InterPro" id="IPR050319">
    <property type="entry name" value="ABC_transp_ATP-bind"/>
</dbReference>
<feature type="compositionally biased region" description="Basic and acidic residues" evidence="5">
    <location>
        <begin position="277"/>
        <end position="286"/>
    </location>
</feature>
<dbReference type="InterPro" id="IPR013563">
    <property type="entry name" value="Oligopep_ABC_C"/>
</dbReference>
<evidence type="ECO:0000313" key="7">
    <source>
        <dbReference type="EMBL" id="MDQ7876851.1"/>
    </source>
</evidence>
<dbReference type="SMART" id="SM00382">
    <property type="entry name" value="AAA"/>
    <property type="match status" value="2"/>
</dbReference>
<comment type="caution">
    <text evidence="7">The sequence shown here is derived from an EMBL/GenBank/DDBJ whole genome shotgun (WGS) entry which is preliminary data.</text>
</comment>
<dbReference type="EMBL" id="JAVFWO010000001">
    <property type="protein sequence ID" value="MDQ7876851.1"/>
    <property type="molecule type" value="Genomic_DNA"/>
</dbReference>
<dbReference type="InterPro" id="IPR003439">
    <property type="entry name" value="ABC_transporter-like_ATP-bd"/>
</dbReference>
<feature type="domain" description="ABC transporter" evidence="6">
    <location>
        <begin position="7"/>
        <end position="255"/>
    </location>
</feature>
<protein>
    <submittedName>
        <fullName evidence="7">ABC transporter ATP-binding protein</fullName>
    </submittedName>
</protein>
<dbReference type="SUPFAM" id="SSF52540">
    <property type="entry name" value="P-loop containing nucleoside triphosphate hydrolases"/>
    <property type="match status" value="2"/>
</dbReference>
<evidence type="ECO:0000256" key="4">
    <source>
        <dbReference type="ARBA" id="ARBA00022840"/>
    </source>
</evidence>
<dbReference type="Gene3D" id="3.40.50.300">
    <property type="entry name" value="P-loop containing nucleotide triphosphate hydrolases"/>
    <property type="match status" value="2"/>
</dbReference>
<dbReference type="GO" id="GO:0005524">
    <property type="term" value="F:ATP binding"/>
    <property type="evidence" value="ECO:0007669"/>
    <property type="project" value="UniProtKB-KW"/>
</dbReference>
<keyword evidence="3" id="KW-0547">Nucleotide-binding</keyword>
<dbReference type="InterPro" id="IPR017871">
    <property type="entry name" value="ABC_transporter-like_CS"/>
</dbReference>
<dbReference type="NCBIfam" id="NF008453">
    <property type="entry name" value="PRK11308.1"/>
    <property type="match status" value="2"/>
</dbReference>
<proteinExistence type="inferred from homology"/>
<dbReference type="InterPro" id="IPR003593">
    <property type="entry name" value="AAA+_ATPase"/>
</dbReference>
<feature type="region of interest" description="Disordered" evidence="5">
    <location>
        <begin position="261"/>
        <end position="287"/>
    </location>
</feature>
<dbReference type="Pfam" id="PF08352">
    <property type="entry name" value="oligo_HPY"/>
    <property type="match status" value="1"/>
</dbReference>
<evidence type="ECO:0000259" key="6">
    <source>
        <dbReference type="PROSITE" id="PS50893"/>
    </source>
</evidence>
<feature type="domain" description="ABC transporter" evidence="6">
    <location>
        <begin position="294"/>
        <end position="537"/>
    </location>
</feature>